<reference evidence="7 8" key="1">
    <citation type="submission" date="2015-11" db="EMBL/GenBank/DDBJ databases">
        <title>Draft Genome Sequence of the Strain BR 10303 (Bradyrhizobium sp.) isolated from nodules of Centrolobium paraense.</title>
        <authorList>
            <person name="Zelli J.E."/>
            <person name="Simoes-Araujo J.L."/>
            <person name="Barauna A.C."/>
            <person name="Silva K."/>
        </authorList>
    </citation>
    <scope>NUCLEOTIDE SEQUENCE [LARGE SCALE GENOMIC DNA]</scope>
    <source>
        <strain evidence="7 8">BR 10303</strain>
    </source>
</reference>
<dbReference type="InterPro" id="IPR036388">
    <property type="entry name" value="WH-like_DNA-bd_sf"/>
</dbReference>
<dbReference type="FunFam" id="1.10.10.10:FF:000001">
    <property type="entry name" value="LysR family transcriptional regulator"/>
    <property type="match status" value="1"/>
</dbReference>
<dbReference type="PROSITE" id="PS50931">
    <property type="entry name" value="HTH_LYSR"/>
    <property type="match status" value="1"/>
</dbReference>
<comment type="similarity">
    <text evidence="2">Belongs to the LysR transcriptional regulatory family.</text>
</comment>
<dbReference type="GO" id="GO:0003677">
    <property type="term" value="F:DNA binding"/>
    <property type="evidence" value="ECO:0007669"/>
    <property type="project" value="UniProtKB-KW"/>
</dbReference>
<comment type="caution">
    <text evidence="7">The sequence shown here is derived from an EMBL/GenBank/DDBJ whole genome shotgun (WGS) entry which is preliminary data.</text>
</comment>
<evidence type="ECO:0000259" key="6">
    <source>
        <dbReference type="PROSITE" id="PS50931"/>
    </source>
</evidence>
<dbReference type="SUPFAM" id="SSF46785">
    <property type="entry name" value="Winged helix' DNA-binding domain"/>
    <property type="match status" value="1"/>
</dbReference>
<keyword evidence="3" id="KW-0805">Transcription regulation</keyword>
<dbReference type="InterPro" id="IPR005119">
    <property type="entry name" value="LysR_subst-bd"/>
</dbReference>
<dbReference type="GO" id="GO:0005829">
    <property type="term" value="C:cytosol"/>
    <property type="evidence" value="ECO:0007669"/>
    <property type="project" value="TreeGrafter"/>
</dbReference>
<evidence type="ECO:0000256" key="3">
    <source>
        <dbReference type="ARBA" id="ARBA00023015"/>
    </source>
</evidence>
<protein>
    <recommendedName>
        <fullName evidence="6">HTH lysR-type domain-containing protein</fullName>
    </recommendedName>
</protein>
<organism evidence="7 8">
    <name type="scientific">Bradyrhizobium macuxiense</name>
    <dbReference type="NCBI Taxonomy" id="1755647"/>
    <lineage>
        <taxon>Bacteria</taxon>
        <taxon>Pseudomonadati</taxon>
        <taxon>Pseudomonadota</taxon>
        <taxon>Alphaproteobacteria</taxon>
        <taxon>Hyphomicrobiales</taxon>
        <taxon>Nitrobacteraceae</taxon>
        <taxon>Bradyrhizobium</taxon>
    </lineage>
</organism>
<dbReference type="Pfam" id="PF03466">
    <property type="entry name" value="LysR_substrate"/>
    <property type="match status" value="1"/>
</dbReference>
<evidence type="ECO:0000256" key="2">
    <source>
        <dbReference type="ARBA" id="ARBA00009437"/>
    </source>
</evidence>
<dbReference type="GO" id="GO:0003700">
    <property type="term" value="F:DNA-binding transcription factor activity"/>
    <property type="evidence" value="ECO:0007669"/>
    <property type="project" value="InterPro"/>
</dbReference>
<sequence>MEWIMRRPRQFEVSLKHLRAANSVAVYGSFTAAAADLGMTQSAVSRLVLQLERQLGVSLFLRSTRNVILTAPGREFTASTQRLLDDLGTQVDNARALGGQIKGRLIISCLLSLTHHVVPEAVLKYRKAHPGVEIYLREGLGSEVYEDVRSGLADFAVGNVTGLGQEVVADDTVQESCFAILPSRHPLCGKATLGLRELRNEVFVSLPTGSGLRKQIDSVATANGIVLKHSTVVEQFGTLFDFVAANVGISIVPASALPPRAPRGVVVKRLVSPTLVRRIGILRLKNRALTPAATGFLDIFRPLFMSASRR</sequence>
<dbReference type="Proteomes" id="UP000057737">
    <property type="component" value="Unassembled WGS sequence"/>
</dbReference>
<comment type="function">
    <text evidence="1">NodD regulates the expression of the nodABCFE genes which encode other nodulation proteins. NodD is also a negative regulator of its own expression. Binds flavonoids as inducers.</text>
</comment>
<accession>A0A109K0Q3</accession>
<evidence type="ECO:0000256" key="1">
    <source>
        <dbReference type="ARBA" id="ARBA00003502"/>
    </source>
</evidence>
<dbReference type="Gene3D" id="1.10.10.10">
    <property type="entry name" value="Winged helix-like DNA-binding domain superfamily/Winged helix DNA-binding domain"/>
    <property type="match status" value="1"/>
</dbReference>
<proteinExistence type="inferred from homology"/>
<dbReference type="Gene3D" id="3.40.190.290">
    <property type="match status" value="1"/>
</dbReference>
<dbReference type="Pfam" id="PF00126">
    <property type="entry name" value="HTH_1"/>
    <property type="match status" value="1"/>
</dbReference>
<gene>
    <name evidence="7" type="ORF">AS156_34325</name>
</gene>
<dbReference type="PRINTS" id="PR00039">
    <property type="entry name" value="HTHLYSR"/>
</dbReference>
<dbReference type="SUPFAM" id="SSF53850">
    <property type="entry name" value="Periplasmic binding protein-like II"/>
    <property type="match status" value="1"/>
</dbReference>
<dbReference type="EMBL" id="LNCU01000036">
    <property type="protein sequence ID" value="KWV58647.1"/>
    <property type="molecule type" value="Genomic_DNA"/>
</dbReference>
<evidence type="ECO:0000256" key="4">
    <source>
        <dbReference type="ARBA" id="ARBA00023125"/>
    </source>
</evidence>
<keyword evidence="4" id="KW-0238">DNA-binding</keyword>
<dbReference type="InterPro" id="IPR050950">
    <property type="entry name" value="HTH-type_LysR_regulators"/>
</dbReference>
<dbReference type="AlphaFoldDB" id="A0A109K0Q3"/>
<dbReference type="PANTHER" id="PTHR30419:SF8">
    <property type="entry name" value="NITROGEN ASSIMILATION TRANSCRIPTIONAL ACTIVATOR-RELATED"/>
    <property type="match status" value="1"/>
</dbReference>
<dbReference type="InterPro" id="IPR000847">
    <property type="entry name" value="LysR_HTH_N"/>
</dbReference>
<dbReference type="InterPro" id="IPR036390">
    <property type="entry name" value="WH_DNA-bd_sf"/>
</dbReference>
<evidence type="ECO:0000313" key="8">
    <source>
        <dbReference type="Proteomes" id="UP000057737"/>
    </source>
</evidence>
<dbReference type="PANTHER" id="PTHR30419">
    <property type="entry name" value="HTH-TYPE TRANSCRIPTIONAL REGULATOR YBHD"/>
    <property type="match status" value="1"/>
</dbReference>
<evidence type="ECO:0000313" key="7">
    <source>
        <dbReference type="EMBL" id="KWV58647.1"/>
    </source>
</evidence>
<keyword evidence="8" id="KW-1185">Reference proteome</keyword>
<keyword evidence="5" id="KW-0804">Transcription</keyword>
<name>A0A109K0Q3_9BRAD</name>
<feature type="domain" description="HTH lysR-type" evidence="6">
    <location>
        <begin position="13"/>
        <end position="70"/>
    </location>
</feature>
<evidence type="ECO:0000256" key="5">
    <source>
        <dbReference type="ARBA" id="ARBA00023163"/>
    </source>
</evidence>